<feature type="compositionally biased region" description="Basic and acidic residues" evidence="6">
    <location>
        <begin position="751"/>
        <end position="763"/>
    </location>
</feature>
<feature type="region of interest" description="Disordered" evidence="6">
    <location>
        <begin position="733"/>
        <end position="786"/>
    </location>
</feature>
<dbReference type="GO" id="GO:0006270">
    <property type="term" value="P:DNA replication initiation"/>
    <property type="evidence" value="ECO:0007669"/>
    <property type="project" value="InterPro"/>
</dbReference>
<comment type="similarity">
    <text evidence="2">Belongs to the CDC45 family.</text>
</comment>
<evidence type="ECO:0000256" key="5">
    <source>
        <dbReference type="ARBA" id="ARBA00023306"/>
    </source>
</evidence>
<keyword evidence="5" id="KW-0131">Cell cycle</keyword>
<evidence type="ECO:0000313" key="7">
    <source>
        <dbReference type="EMBL" id="RPB20602.1"/>
    </source>
</evidence>
<dbReference type="GO" id="GO:0003688">
    <property type="term" value="F:DNA replication origin binding"/>
    <property type="evidence" value="ECO:0007669"/>
    <property type="project" value="TreeGrafter"/>
</dbReference>
<comment type="subcellular location">
    <subcellularLocation>
        <location evidence="1">Nucleus</location>
    </subcellularLocation>
</comment>
<evidence type="ECO:0000256" key="3">
    <source>
        <dbReference type="ARBA" id="ARBA00022705"/>
    </source>
</evidence>
<dbReference type="GO" id="GO:0000727">
    <property type="term" value="P:double-strand break repair via break-induced replication"/>
    <property type="evidence" value="ECO:0007669"/>
    <property type="project" value="TreeGrafter"/>
</dbReference>
<dbReference type="AlphaFoldDB" id="A0A3N4LGN0"/>
<evidence type="ECO:0000256" key="1">
    <source>
        <dbReference type="ARBA" id="ARBA00004123"/>
    </source>
</evidence>
<dbReference type="InterPro" id="IPR003874">
    <property type="entry name" value="CDC45"/>
</dbReference>
<keyword evidence="4" id="KW-0539">Nucleus</keyword>
<dbReference type="PANTHER" id="PTHR10507:SF0">
    <property type="entry name" value="CELL DIVISION CONTROL PROTEIN 45 HOMOLOG"/>
    <property type="match status" value="1"/>
</dbReference>
<feature type="compositionally biased region" description="Acidic residues" evidence="6">
    <location>
        <begin position="764"/>
        <end position="786"/>
    </location>
</feature>
<proteinExistence type="inferred from homology"/>
<sequence length="844" mass="94652">MYISRDLFSSAYLHLKHHAHSTTPSILILVALDTDSLCATRILTQLLKRDFLPHKIHPVAGYKDLSNVNNTLVKGNEDLRFVICLGLGGMVDMENFLDLRQDDGSCVECWLVDSRRPWNLHNVFGGTAGLNERDEDGNGVLVVGEGGGQGIAGAKVSGGRWNVGNKVGGVKCFDDGDVEEEMEKEGKAFRELVGMPEVDSDEDDSDDDEDEDLALARSEEGEGLMKKVGNGKGKKRKSDDGIDGDTDVDSDEEDRSRRRKTMDNDTDDDDESRLHRHTLLSNRPSTKPLSLTQTSPTSRRNRDDSLFPASPRLSSPSLPPPLSSQRTLRKRLRRLRRKHEHTVLKYYSSGTWYGEPISGIMYSLASDLGREDNDLLWLAIIGVCSGEIYGRGISPSSSDFSFLAREDRIRGVLKDEVRRLNPPELLPNNSTAPSAGLIQTTAGSPNDTSIRISPEFRFMLIRHWSLYDSMLHSAYLGTKLRIWSENGKKKLHKLLAKMGFSLVQCKQRYTHMDMDLKRTLREKLEGVAGLYGIDEVVKEGFVRSWGWKACLSATDVAVVVGGILEVGGKKSGAGVHRGAELEDGSSIVAAGFKGLEEEREREKKEERREEEEWLGRFYEAYDALDNIDSLLAALPNAMSLHRAIVRTGTALIEKRQIRLLRAFRMAVVKEGPDVHLFTHPSALTKLAIWIGEAVYEQEKDENRKRHLPIVLAALNERRGVYIVVGMGSAARVKRKKPIDPAKKERKKQKEKGKEEKDKRRMENGDEEEEEEEEVEEDESSDDSDDEMIIEKGYTRNRFGIAFQEVANSTNARIRIDSFEACVVEVKKDDLPGFFESLSFKVVVG</sequence>
<dbReference type="EMBL" id="ML121569">
    <property type="protein sequence ID" value="RPB20602.1"/>
    <property type="molecule type" value="Genomic_DNA"/>
</dbReference>
<name>A0A3N4LGN0_9PEZI</name>
<dbReference type="FunCoup" id="A0A3N4LGN0">
    <property type="interactions" value="620"/>
</dbReference>
<reference evidence="7 8" key="1">
    <citation type="journal article" date="2018" name="Nat. Ecol. Evol.">
        <title>Pezizomycetes genomes reveal the molecular basis of ectomycorrhizal truffle lifestyle.</title>
        <authorList>
            <person name="Murat C."/>
            <person name="Payen T."/>
            <person name="Noel B."/>
            <person name="Kuo A."/>
            <person name="Morin E."/>
            <person name="Chen J."/>
            <person name="Kohler A."/>
            <person name="Krizsan K."/>
            <person name="Balestrini R."/>
            <person name="Da Silva C."/>
            <person name="Montanini B."/>
            <person name="Hainaut M."/>
            <person name="Levati E."/>
            <person name="Barry K.W."/>
            <person name="Belfiori B."/>
            <person name="Cichocki N."/>
            <person name="Clum A."/>
            <person name="Dockter R.B."/>
            <person name="Fauchery L."/>
            <person name="Guy J."/>
            <person name="Iotti M."/>
            <person name="Le Tacon F."/>
            <person name="Lindquist E.A."/>
            <person name="Lipzen A."/>
            <person name="Malagnac F."/>
            <person name="Mello A."/>
            <person name="Molinier V."/>
            <person name="Miyauchi S."/>
            <person name="Poulain J."/>
            <person name="Riccioni C."/>
            <person name="Rubini A."/>
            <person name="Sitrit Y."/>
            <person name="Splivallo R."/>
            <person name="Traeger S."/>
            <person name="Wang M."/>
            <person name="Zifcakova L."/>
            <person name="Wipf D."/>
            <person name="Zambonelli A."/>
            <person name="Paolocci F."/>
            <person name="Nowrousian M."/>
            <person name="Ottonello S."/>
            <person name="Baldrian P."/>
            <person name="Spatafora J.W."/>
            <person name="Henrissat B."/>
            <person name="Nagy L.G."/>
            <person name="Aury J.M."/>
            <person name="Wincker P."/>
            <person name="Grigoriev I.V."/>
            <person name="Bonfante P."/>
            <person name="Martin F.M."/>
        </authorList>
    </citation>
    <scope>NUCLEOTIDE SEQUENCE [LARGE SCALE GENOMIC DNA]</scope>
    <source>
        <strain evidence="7 8">ATCC MYA-4762</strain>
    </source>
</reference>
<feature type="compositionally biased region" description="Low complexity" evidence="6">
    <location>
        <begin position="306"/>
        <end position="316"/>
    </location>
</feature>
<dbReference type="GO" id="GO:0003697">
    <property type="term" value="F:single-stranded DNA binding"/>
    <property type="evidence" value="ECO:0007669"/>
    <property type="project" value="TreeGrafter"/>
</dbReference>
<accession>A0A3N4LGN0</accession>
<dbReference type="PANTHER" id="PTHR10507">
    <property type="entry name" value="CDC45-RELATED PROTEIN"/>
    <property type="match status" value="1"/>
</dbReference>
<keyword evidence="8" id="KW-1185">Reference proteome</keyword>
<evidence type="ECO:0000256" key="2">
    <source>
        <dbReference type="ARBA" id="ARBA00010727"/>
    </source>
</evidence>
<dbReference type="OrthoDB" id="10258882at2759"/>
<gene>
    <name evidence="7" type="ORF">L211DRAFT_841536</name>
</gene>
<dbReference type="Pfam" id="PF02724">
    <property type="entry name" value="CDC45"/>
    <property type="match status" value="1"/>
</dbReference>
<evidence type="ECO:0000256" key="6">
    <source>
        <dbReference type="SAM" id="MobiDB-lite"/>
    </source>
</evidence>
<dbReference type="STRING" id="1051890.A0A3N4LGN0"/>
<evidence type="ECO:0000313" key="8">
    <source>
        <dbReference type="Proteomes" id="UP000267821"/>
    </source>
</evidence>
<organism evidence="7 8">
    <name type="scientific">Terfezia boudieri ATCC MYA-4762</name>
    <dbReference type="NCBI Taxonomy" id="1051890"/>
    <lineage>
        <taxon>Eukaryota</taxon>
        <taxon>Fungi</taxon>
        <taxon>Dikarya</taxon>
        <taxon>Ascomycota</taxon>
        <taxon>Pezizomycotina</taxon>
        <taxon>Pezizomycetes</taxon>
        <taxon>Pezizales</taxon>
        <taxon>Pezizaceae</taxon>
        <taxon>Terfezia</taxon>
    </lineage>
</organism>
<keyword evidence="3" id="KW-0235">DNA replication</keyword>
<feature type="compositionally biased region" description="Acidic residues" evidence="6">
    <location>
        <begin position="241"/>
        <end position="253"/>
    </location>
</feature>
<feature type="compositionally biased region" description="Polar residues" evidence="6">
    <location>
        <begin position="279"/>
        <end position="298"/>
    </location>
</feature>
<dbReference type="InParanoid" id="A0A3N4LGN0"/>
<dbReference type="Proteomes" id="UP000267821">
    <property type="component" value="Unassembled WGS sequence"/>
</dbReference>
<dbReference type="GO" id="GO:0003682">
    <property type="term" value="F:chromatin binding"/>
    <property type="evidence" value="ECO:0007669"/>
    <property type="project" value="TreeGrafter"/>
</dbReference>
<dbReference type="GO" id="GO:0031261">
    <property type="term" value="C:DNA replication preinitiation complex"/>
    <property type="evidence" value="ECO:0007669"/>
    <property type="project" value="TreeGrafter"/>
</dbReference>
<dbReference type="GO" id="GO:1902977">
    <property type="term" value="P:mitotic DNA replication preinitiation complex assembly"/>
    <property type="evidence" value="ECO:0007669"/>
    <property type="project" value="TreeGrafter"/>
</dbReference>
<feature type="compositionally biased region" description="Acidic residues" evidence="6">
    <location>
        <begin position="198"/>
        <end position="213"/>
    </location>
</feature>
<protein>
    <submittedName>
        <fullName evidence="7">CDC45-like protein</fullName>
    </submittedName>
</protein>
<evidence type="ECO:0000256" key="4">
    <source>
        <dbReference type="ARBA" id="ARBA00023242"/>
    </source>
</evidence>
<feature type="region of interest" description="Disordered" evidence="6">
    <location>
        <begin position="183"/>
        <end position="327"/>
    </location>
</feature>